<organism evidence="1 2">
    <name type="scientific">Taxus chinensis</name>
    <name type="common">Chinese yew</name>
    <name type="synonym">Taxus wallichiana var. chinensis</name>
    <dbReference type="NCBI Taxonomy" id="29808"/>
    <lineage>
        <taxon>Eukaryota</taxon>
        <taxon>Viridiplantae</taxon>
        <taxon>Streptophyta</taxon>
        <taxon>Embryophyta</taxon>
        <taxon>Tracheophyta</taxon>
        <taxon>Spermatophyta</taxon>
        <taxon>Pinopsida</taxon>
        <taxon>Pinidae</taxon>
        <taxon>Conifers II</taxon>
        <taxon>Cupressales</taxon>
        <taxon>Taxaceae</taxon>
        <taxon>Taxus</taxon>
    </lineage>
</organism>
<name>A0AA38FZD1_TAXCH</name>
<feature type="non-terminal residue" evidence="1">
    <location>
        <position position="1"/>
    </location>
</feature>
<comment type="caution">
    <text evidence="1">The sequence shown here is derived from an EMBL/GenBank/DDBJ whole genome shotgun (WGS) entry which is preliminary data.</text>
</comment>
<sequence length="73" mass="8377">WLMSRVHEDFFYFAGRRVRLTPILIAMVTGLKAMGEDIKNDLTDKVSILETHKALGYQKGPRGMDIDKLHDCL</sequence>
<dbReference type="Proteomes" id="UP000824469">
    <property type="component" value="Unassembled WGS sequence"/>
</dbReference>
<dbReference type="EMBL" id="JAHRHJ020000005">
    <property type="protein sequence ID" value="KAH9313486.1"/>
    <property type="molecule type" value="Genomic_DNA"/>
</dbReference>
<gene>
    <name evidence="1" type="ORF">KI387_022113</name>
</gene>
<reference evidence="1 2" key="1">
    <citation type="journal article" date="2021" name="Nat. Plants">
        <title>The Taxus genome provides insights into paclitaxel biosynthesis.</title>
        <authorList>
            <person name="Xiong X."/>
            <person name="Gou J."/>
            <person name="Liao Q."/>
            <person name="Li Y."/>
            <person name="Zhou Q."/>
            <person name="Bi G."/>
            <person name="Li C."/>
            <person name="Du R."/>
            <person name="Wang X."/>
            <person name="Sun T."/>
            <person name="Guo L."/>
            <person name="Liang H."/>
            <person name="Lu P."/>
            <person name="Wu Y."/>
            <person name="Zhang Z."/>
            <person name="Ro D.K."/>
            <person name="Shang Y."/>
            <person name="Huang S."/>
            <person name="Yan J."/>
        </authorList>
    </citation>
    <scope>NUCLEOTIDE SEQUENCE [LARGE SCALE GENOMIC DNA]</scope>
    <source>
        <strain evidence="1">Ta-2019</strain>
    </source>
</reference>
<feature type="non-terminal residue" evidence="1">
    <location>
        <position position="73"/>
    </location>
</feature>
<keyword evidence="2" id="KW-1185">Reference proteome</keyword>
<evidence type="ECO:0000313" key="1">
    <source>
        <dbReference type="EMBL" id="KAH9313486.1"/>
    </source>
</evidence>
<dbReference type="AlphaFoldDB" id="A0AA38FZD1"/>
<proteinExistence type="predicted"/>
<evidence type="ECO:0000313" key="2">
    <source>
        <dbReference type="Proteomes" id="UP000824469"/>
    </source>
</evidence>
<accession>A0AA38FZD1</accession>
<protein>
    <submittedName>
        <fullName evidence="1">Uncharacterized protein</fullName>
    </submittedName>
</protein>